<dbReference type="Proteomes" id="UP001237642">
    <property type="component" value="Unassembled WGS sequence"/>
</dbReference>
<accession>A0AAD8H6Z1</accession>
<keyword evidence="1" id="KW-0472">Membrane</keyword>
<dbReference type="EMBL" id="JAUIZM010000010">
    <property type="protein sequence ID" value="KAK1361208.1"/>
    <property type="molecule type" value="Genomic_DNA"/>
</dbReference>
<feature type="transmembrane region" description="Helical" evidence="1">
    <location>
        <begin position="27"/>
        <end position="46"/>
    </location>
</feature>
<proteinExistence type="predicted"/>
<keyword evidence="1" id="KW-1133">Transmembrane helix</keyword>
<keyword evidence="1" id="KW-0812">Transmembrane</keyword>
<reference evidence="2" key="2">
    <citation type="submission" date="2023-05" db="EMBL/GenBank/DDBJ databases">
        <authorList>
            <person name="Schelkunov M.I."/>
        </authorList>
    </citation>
    <scope>NUCLEOTIDE SEQUENCE</scope>
    <source>
        <strain evidence="2">Hsosn_3</strain>
        <tissue evidence="2">Leaf</tissue>
    </source>
</reference>
<evidence type="ECO:0000313" key="3">
    <source>
        <dbReference type="Proteomes" id="UP001237642"/>
    </source>
</evidence>
<reference evidence="2" key="1">
    <citation type="submission" date="2023-02" db="EMBL/GenBank/DDBJ databases">
        <title>Genome of toxic invasive species Heracleum sosnowskyi carries increased number of genes despite the absence of recent whole-genome duplications.</title>
        <authorList>
            <person name="Schelkunov M."/>
            <person name="Shtratnikova V."/>
            <person name="Makarenko M."/>
            <person name="Klepikova A."/>
            <person name="Omelchenko D."/>
            <person name="Novikova G."/>
            <person name="Obukhova E."/>
            <person name="Bogdanov V."/>
            <person name="Penin A."/>
            <person name="Logacheva M."/>
        </authorList>
    </citation>
    <scope>NUCLEOTIDE SEQUENCE</scope>
    <source>
        <strain evidence="2">Hsosn_3</strain>
        <tissue evidence="2">Leaf</tissue>
    </source>
</reference>
<evidence type="ECO:0000313" key="2">
    <source>
        <dbReference type="EMBL" id="KAK1361208.1"/>
    </source>
</evidence>
<dbReference type="AlphaFoldDB" id="A0AAD8H6Z1"/>
<gene>
    <name evidence="2" type="ORF">POM88_045682</name>
</gene>
<keyword evidence="3" id="KW-1185">Reference proteome</keyword>
<sequence length="211" mass="24057">MVIQHHLKPELSTESVQIAKQYLKLNMLLFLCLLRTFLVAFSLFILNNAADEEFLKHGERDLWFRQSYCSLNNASDVVVSQTATSSKSWMMLVFLTFLESVAEGQAVSEFVDTTELELSSTEIDAAKTLHRNNELLSQQVEPLTSISSTSNLFPHVGKDCFSTDDGLSSADYSDDSDIEIPHAMYLYKTDRKKENEVEISRLKFMLHQMEL</sequence>
<protein>
    <submittedName>
        <fullName evidence="2">Uncharacterized protein</fullName>
    </submittedName>
</protein>
<evidence type="ECO:0000256" key="1">
    <source>
        <dbReference type="SAM" id="Phobius"/>
    </source>
</evidence>
<name>A0AAD8H6Z1_9APIA</name>
<comment type="caution">
    <text evidence="2">The sequence shown here is derived from an EMBL/GenBank/DDBJ whole genome shotgun (WGS) entry which is preliminary data.</text>
</comment>
<organism evidence="2 3">
    <name type="scientific">Heracleum sosnowskyi</name>
    <dbReference type="NCBI Taxonomy" id="360622"/>
    <lineage>
        <taxon>Eukaryota</taxon>
        <taxon>Viridiplantae</taxon>
        <taxon>Streptophyta</taxon>
        <taxon>Embryophyta</taxon>
        <taxon>Tracheophyta</taxon>
        <taxon>Spermatophyta</taxon>
        <taxon>Magnoliopsida</taxon>
        <taxon>eudicotyledons</taxon>
        <taxon>Gunneridae</taxon>
        <taxon>Pentapetalae</taxon>
        <taxon>asterids</taxon>
        <taxon>campanulids</taxon>
        <taxon>Apiales</taxon>
        <taxon>Apiaceae</taxon>
        <taxon>Apioideae</taxon>
        <taxon>apioid superclade</taxon>
        <taxon>Tordylieae</taxon>
        <taxon>Tordyliinae</taxon>
        <taxon>Heracleum</taxon>
    </lineage>
</organism>